<evidence type="ECO:0000313" key="2">
    <source>
        <dbReference type="EMBL" id="CAB3246008.1"/>
    </source>
</evidence>
<name>A0A8S1AH35_ARCPL</name>
<sequence>MKWSALTEGWRERGGAAAGASSPRRLWGRPVPCPRLPHRPIAKFNAKVMRARVRLRAAMQERPAAGDRQAVSASPTIALHTASQFPHSTRPNGSPDKIIIVPEKMSRSGSLPTDARPSRWTRFDTNEMPHYLLAFSGEPL</sequence>
<dbReference type="EMBL" id="CADEBC010000525">
    <property type="protein sequence ID" value="CAB3246008.1"/>
    <property type="molecule type" value="Genomic_DNA"/>
</dbReference>
<feature type="region of interest" description="Disordered" evidence="1">
    <location>
        <begin position="102"/>
        <end position="121"/>
    </location>
</feature>
<protein>
    <submittedName>
        <fullName evidence="2">Uncharacterized protein</fullName>
    </submittedName>
</protein>
<evidence type="ECO:0000256" key="1">
    <source>
        <dbReference type="SAM" id="MobiDB-lite"/>
    </source>
</evidence>
<gene>
    <name evidence="2" type="ORF">APLA_LOCUS10692</name>
</gene>
<reference evidence="2 3" key="1">
    <citation type="submission" date="2020-04" db="EMBL/GenBank/DDBJ databases">
        <authorList>
            <person name="Wallbank WR R."/>
            <person name="Pardo Diaz C."/>
            <person name="Kozak K."/>
            <person name="Martin S."/>
            <person name="Jiggins C."/>
            <person name="Moest M."/>
            <person name="Warren A I."/>
            <person name="Byers J.R.P. K."/>
            <person name="Montejo-Kovacevich G."/>
            <person name="Yen C E."/>
        </authorList>
    </citation>
    <scope>NUCLEOTIDE SEQUENCE [LARGE SCALE GENOMIC DNA]</scope>
</reference>
<dbReference type="Proteomes" id="UP000494106">
    <property type="component" value="Unassembled WGS sequence"/>
</dbReference>
<accession>A0A8S1AH35</accession>
<dbReference type="AlphaFoldDB" id="A0A8S1AH35"/>
<organism evidence="2 3">
    <name type="scientific">Arctia plantaginis</name>
    <name type="common">Wood tiger moth</name>
    <name type="synonym">Phalaena plantaginis</name>
    <dbReference type="NCBI Taxonomy" id="874455"/>
    <lineage>
        <taxon>Eukaryota</taxon>
        <taxon>Metazoa</taxon>
        <taxon>Ecdysozoa</taxon>
        <taxon>Arthropoda</taxon>
        <taxon>Hexapoda</taxon>
        <taxon>Insecta</taxon>
        <taxon>Pterygota</taxon>
        <taxon>Neoptera</taxon>
        <taxon>Endopterygota</taxon>
        <taxon>Lepidoptera</taxon>
        <taxon>Glossata</taxon>
        <taxon>Ditrysia</taxon>
        <taxon>Noctuoidea</taxon>
        <taxon>Erebidae</taxon>
        <taxon>Arctiinae</taxon>
        <taxon>Arctia</taxon>
    </lineage>
</organism>
<dbReference type="OrthoDB" id="7484898at2759"/>
<feature type="region of interest" description="Disordered" evidence="1">
    <location>
        <begin position="1"/>
        <end position="23"/>
    </location>
</feature>
<keyword evidence="3" id="KW-1185">Reference proteome</keyword>
<comment type="caution">
    <text evidence="2">The sequence shown here is derived from an EMBL/GenBank/DDBJ whole genome shotgun (WGS) entry which is preliminary data.</text>
</comment>
<evidence type="ECO:0000313" key="3">
    <source>
        <dbReference type="Proteomes" id="UP000494106"/>
    </source>
</evidence>
<proteinExistence type="predicted"/>